<dbReference type="Proteomes" id="UP000238007">
    <property type="component" value="Unassembled WGS sequence"/>
</dbReference>
<proteinExistence type="predicted"/>
<evidence type="ECO:0000313" key="2">
    <source>
        <dbReference type="EMBL" id="PRY80528.1"/>
    </source>
</evidence>
<dbReference type="AlphaFoldDB" id="A0A2T0W4W4"/>
<sequence>MTLTMDQMGQNPAFERFLSATVGEDVNGINISVLSMLARLEVDPWTEASNLAAMPNGPARKRLDTLMTRFKDVPTLGRDQGKVISALLDLLPRKRTATTARPADEQIDLPALAMRVPIYGYIIAFLILGWIINLALGQ</sequence>
<dbReference type="OrthoDB" id="7283160at2"/>
<feature type="transmembrane region" description="Helical" evidence="1">
    <location>
        <begin position="118"/>
        <end position="136"/>
    </location>
</feature>
<reference evidence="2 3" key="1">
    <citation type="submission" date="2018-03" db="EMBL/GenBank/DDBJ databases">
        <title>Genomic Encyclopedia of Archaeal and Bacterial Type Strains, Phase II (KMG-II): from individual species to whole genera.</title>
        <authorList>
            <person name="Goeker M."/>
        </authorList>
    </citation>
    <scope>NUCLEOTIDE SEQUENCE [LARGE SCALE GENOMIC DNA]</scope>
    <source>
        <strain evidence="2 3">DSM 101533</strain>
    </source>
</reference>
<keyword evidence="3" id="KW-1185">Reference proteome</keyword>
<gene>
    <name evidence="2" type="ORF">CLV80_101383</name>
</gene>
<comment type="caution">
    <text evidence="2">The sequence shown here is derived from an EMBL/GenBank/DDBJ whole genome shotgun (WGS) entry which is preliminary data.</text>
</comment>
<evidence type="ECO:0000256" key="1">
    <source>
        <dbReference type="SAM" id="Phobius"/>
    </source>
</evidence>
<name>A0A2T0W4W4_9RHOB</name>
<keyword evidence="1" id="KW-1133">Transmembrane helix</keyword>
<keyword evidence="1" id="KW-0472">Membrane</keyword>
<dbReference type="RefSeq" id="WP_106354172.1">
    <property type="nucleotide sequence ID" value="NZ_PVTP01000001.1"/>
</dbReference>
<protein>
    <submittedName>
        <fullName evidence="2">Uncharacterized protein</fullName>
    </submittedName>
</protein>
<accession>A0A2T0W4W4</accession>
<organism evidence="2 3">
    <name type="scientific">Yoonia maritima</name>
    <dbReference type="NCBI Taxonomy" id="1435347"/>
    <lineage>
        <taxon>Bacteria</taxon>
        <taxon>Pseudomonadati</taxon>
        <taxon>Pseudomonadota</taxon>
        <taxon>Alphaproteobacteria</taxon>
        <taxon>Rhodobacterales</taxon>
        <taxon>Paracoccaceae</taxon>
        <taxon>Yoonia</taxon>
    </lineage>
</organism>
<dbReference type="EMBL" id="PVTP01000001">
    <property type="protein sequence ID" value="PRY80528.1"/>
    <property type="molecule type" value="Genomic_DNA"/>
</dbReference>
<keyword evidence="1" id="KW-0812">Transmembrane</keyword>
<evidence type="ECO:0000313" key="3">
    <source>
        <dbReference type="Proteomes" id="UP000238007"/>
    </source>
</evidence>